<keyword evidence="1" id="KW-0812">Transmembrane</keyword>
<dbReference type="VEuPathDB" id="FungiDB:RhiirFUN_009779"/>
<organism evidence="2">
    <name type="scientific">Rhizophagus irregularis (strain DAOM 181602 / DAOM 197198 / MUCL 43194)</name>
    <name type="common">Arbuscular mycorrhizal fungus</name>
    <name type="synonym">Glomus intraradices</name>
    <dbReference type="NCBI Taxonomy" id="747089"/>
    <lineage>
        <taxon>Eukaryota</taxon>
        <taxon>Fungi</taxon>
        <taxon>Fungi incertae sedis</taxon>
        <taxon>Mucoromycota</taxon>
        <taxon>Glomeromycotina</taxon>
        <taxon>Glomeromycetes</taxon>
        <taxon>Glomerales</taxon>
        <taxon>Glomeraceae</taxon>
        <taxon>Rhizophagus</taxon>
    </lineage>
</organism>
<dbReference type="VEuPathDB" id="FungiDB:RhiirFUN_009780"/>
<keyword evidence="1" id="KW-1133">Transmembrane helix</keyword>
<proteinExistence type="predicted"/>
<feature type="transmembrane region" description="Helical" evidence="1">
    <location>
        <begin position="120"/>
        <end position="142"/>
    </location>
</feature>
<dbReference type="EMBL" id="KI294999">
    <property type="protein sequence ID" value="ESA03467.1"/>
    <property type="molecule type" value="Genomic_DNA"/>
</dbReference>
<keyword evidence="1" id="KW-0472">Membrane</keyword>
<protein>
    <submittedName>
        <fullName evidence="2">Uncharacterized protein</fullName>
    </submittedName>
</protein>
<name>U9T7U0_RHIID</name>
<accession>U9T7U0</accession>
<sequence length="148" mass="16533">MSIDPKGFHYFHVVVKVMGNGTAASVLDVYILHLLTSVIKAEECKEAICNLDKSDIYLIQCMLGQQQKIGYQDLQKLLSILLLEGQIFFNMIASNSGIVNSKTLRIFKEESELQGSGKEISIMLSIFLFLDDVVIAIAVVFITDEENQ</sequence>
<dbReference type="HOGENOM" id="CLU_1759782_0_0_1"/>
<reference evidence="2" key="1">
    <citation type="submission" date="2013-07" db="EMBL/GenBank/DDBJ databases">
        <title>The genome of an arbuscular mycorrhizal fungus provides insights into the evolution of the oldest plant symbiosis.</title>
        <authorList>
            <consortium name="DOE Joint Genome Institute"/>
            <person name="Tisserant E."/>
            <person name="Malbreil M."/>
            <person name="Kuo A."/>
            <person name="Kohler A."/>
            <person name="Symeonidi A."/>
            <person name="Balestrini R."/>
            <person name="Charron P."/>
            <person name="Duensing N."/>
            <person name="Frei-dit-Frey N."/>
            <person name="Gianinazzi-Pearson V."/>
            <person name="Gilbert B."/>
            <person name="Handa Y."/>
            <person name="Hijri M."/>
            <person name="Kaul R."/>
            <person name="Kawaguchi M."/>
            <person name="Krajinski F."/>
            <person name="Lammers P."/>
            <person name="Lapierre D."/>
            <person name="Masclaux F.G."/>
            <person name="Murat C."/>
            <person name="Morin E."/>
            <person name="Ndikumana S."/>
            <person name="Pagni M."/>
            <person name="Petitpierre D."/>
            <person name="Requena N."/>
            <person name="Rosikiewicz P."/>
            <person name="Riley R."/>
            <person name="Saito K."/>
            <person name="San Clemente H."/>
            <person name="Shapiro H."/>
            <person name="van Tuinen D."/>
            <person name="Becard G."/>
            <person name="Bonfante P."/>
            <person name="Paszkowski U."/>
            <person name="Shachar-Hill Y."/>
            <person name="Young J.P."/>
            <person name="Sanders I.R."/>
            <person name="Henrissat B."/>
            <person name="Rensing S.A."/>
            <person name="Grigoriev I.V."/>
            <person name="Corradi N."/>
            <person name="Roux C."/>
            <person name="Martin F."/>
        </authorList>
    </citation>
    <scope>NUCLEOTIDE SEQUENCE</scope>
    <source>
        <strain evidence="2">DAOM 197198</strain>
    </source>
</reference>
<dbReference type="AlphaFoldDB" id="U9T7U0"/>
<evidence type="ECO:0000256" key="1">
    <source>
        <dbReference type="SAM" id="Phobius"/>
    </source>
</evidence>
<gene>
    <name evidence="2" type="ORF">GLOINDRAFT_5527</name>
</gene>
<feature type="transmembrane region" description="Helical" evidence="1">
    <location>
        <begin position="77"/>
        <end position="99"/>
    </location>
</feature>
<evidence type="ECO:0000313" key="2">
    <source>
        <dbReference type="EMBL" id="ESA03467.1"/>
    </source>
</evidence>